<protein>
    <recommendedName>
        <fullName evidence="1">LHH domain-containing protein</fullName>
    </recommendedName>
</protein>
<keyword evidence="3" id="KW-1185">Reference proteome</keyword>
<reference evidence="2 3" key="1">
    <citation type="submission" date="2020-04" db="EMBL/GenBank/DDBJ databases">
        <title>Paraburkholderia sp. G-4-1-8 isolated from soil.</title>
        <authorList>
            <person name="Dahal R.H."/>
        </authorList>
    </citation>
    <scope>NUCLEOTIDE SEQUENCE [LARGE SCALE GENOMIC DNA]</scope>
    <source>
        <strain evidence="2 3">G-4-1-8</strain>
    </source>
</reference>
<evidence type="ECO:0000313" key="2">
    <source>
        <dbReference type="EMBL" id="NML35539.1"/>
    </source>
</evidence>
<evidence type="ECO:0000313" key="3">
    <source>
        <dbReference type="Proteomes" id="UP000583127"/>
    </source>
</evidence>
<dbReference type="Gene3D" id="2.180.10.10">
    <property type="entry name" value="RHS repeat-associated core"/>
    <property type="match status" value="1"/>
</dbReference>
<dbReference type="EMBL" id="JABBFZ010000052">
    <property type="protein sequence ID" value="NML35539.1"/>
    <property type="molecule type" value="Genomic_DNA"/>
</dbReference>
<dbReference type="Pfam" id="PF14411">
    <property type="entry name" value="LHH"/>
    <property type="match status" value="1"/>
</dbReference>
<dbReference type="InterPro" id="IPR026834">
    <property type="entry name" value="LHH"/>
</dbReference>
<sequence>MSRDPISVAGRINVYAYAPNPISWIDPLGLAGCFWKKAKDFPGNKVYQRDDIFDPSAEFNGETNLQRMTRGVAPIGSDGKSVELHHMLQSHDGPIAEVTSTFHKQNYSTIHINPNTIPSGIDRPEFNSWKRKYWKDRATGIKSSSGFDCNI</sequence>
<name>A0A7Y0FGZ4_9BURK</name>
<comment type="caution">
    <text evidence="2">The sequence shown here is derived from an EMBL/GenBank/DDBJ whole genome shotgun (WGS) entry which is preliminary data.</text>
</comment>
<accession>A0A7Y0FGZ4</accession>
<proteinExistence type="predicted"/>
<dbReference type="AlphaFoldDB" id="A0A7Y0FGZ4"/>
<gene>
    <name evidence="2" type="ORF">HHL14_32615</name>
</gene>
<feature type="domain" description="LHH" evidence="1">
    <location>
        <begin position="63"/>
        <end position="138"/>
    </location>
</feature>
<organism evidence="2 3">
    <name type="scientific">Paraburkholderia antibiotica</name>
    <dbReference type="NCBI Taxonomy" id="2728839"/>
    <lineage>
        <taxon>Bacteria</taxon>
        <taxon>Pseudomonadati</taxon>
        <taxon>Pseudomonadota</taxon>
        <taxon>Betaproteobacteria</taxon>
        <taxon>Burkholderiales</taxon>
        <taxon>Burkholderiaceae</taxon>
        <taxon>Paraburkholderia</taxon>
    </lineage>
</organism>
<dbReference type="Proteomes" id="UP000583127">
    <property type="component" value="Unassembled WGS sequence"/>
</dbReference>
<evidence type="ECO:0000259" key="1">
    <source>
        <dbReference type="Pfam" id="PF14411"/>
    </source>
</evidence>